<dbReference type="SUPFAM" id="SSF53474">
    <property type="entry name" value="alpha/beta-Hydrolases"/>
    <property type="match status" value="1"/>
</dbReference>
<dbReference type="EMBL" id="QAYG01000001">
    <property type="protein sequence ID" value="PTW62947.1"/>
    <property type="molecule type" value="Genomic_DNA"/>
</dbReference>
<accession>A0A2T5VGR1</accession>
<reference evidence="1 2" key="1">
    <citation type="submission" date="2018-04" db="EMBL/GenBank/DDBJ databases">
        <title>Genomic Encyclopedia of Archaeal and Bacterial Type Strains, Phase II (KMG-II): from individual species to whole genera.</title>
        <authorList>
            <person name="Goeker M."/>
        </authorList>
    </citation>
    <scope>NUCLEOTIDE SEQUENCE [LARGE SCALE GENOMIC DNA]</scope>
    <source>
        <strain evidence="1 2">DSM 23382</strain>
    </source>
</reference>
<comment type="caution">
    <text evidence="1">The sequence shown here is derived from an EMBL/GenBank/DDBJ whole genome shotgun (WGS) entry which is preliminary data.</text>
</comment>
<evidence type="ECO:0008006" key="3">
    <source>
        <dbReference type="Google" id="ProtNLM"/>
    </source>
</evidence>
<evidence type="ECO:0000313" key="2">
    <source>
        <dbReference type="Proteomes" id="UP000244081"/>
    </source>
</evidence>
<name>A0A2T5VGR1_9HYPH</name>
<organism evidence="1 2">
    <name type="scientific">Breoghania corrubedonensis</name>
    <dbReference type="NCBI Taxonomy" id="665038"/>
    <lineage>
        <taxon>Bacteria</taxon>
        <taxon>Pseudomonadati</taxon>
        <taxon>Pseudomonadota</taxon>
        <taxon>Alphaproteobacteria</taxon>
        <taxon>Hyphomicrobiales</taxon>
        <taxon>Stappiaceae</taxon>
        <taxon>Breoghania</taxon>
    </lineage>
</organism>
<keyword evidence="2" id="KW-1185">Reference proteome</keyword>
<dbReference type="Proteomes" id="UP000244081">
    <property type="component" value="Unassembled WGS sequence"/>
</dbReference>
<dbReference type="AlphaFoldDB" id="A0A2T5VGR1"/>
<proteinExistence type="predicted"/>
<evidence type="ECO:0000313" key="1">
    <source>
        <dbReference type="EMBL" id="PTW62947.1"/>
    </source>
</evidence>
<gene>
    <name evidence="1" type="ORF">C8N35_101996</name>
</gene>
<protein>
    <recommendedName>
        <fullName evidence="3">Phospholipase</fullName>
    </recommendedName>
</protein>
<dbReference type="Gene3D" id="3.40.50.1820">
    <property type="entry name" value="alpha/beta hydrolase"/>
    <property type="match status" value="1"/>
</dbReference>
<dbReference type="InterPro" id="IPR029058">
    <property type="entry name" value="AB_hydrolase_fold"/>
</dbReference>
<sequence>MAVLQSLSRHAKVAPESLRALMKPASAMRYTSFLPAVVAAALFAALSLAPARALDLPLKAFKNDLFSDQPIIEVSDDGALVVIDYKKQRDLYGRDTVPEKRVREAYVSTLVSRHQAEETLSLGDHRVAFTRVGPKRRAAFSVIFIHGRGGDRTLGVNDYTFGGNFNRLKNLVVQNGGSYYSPTIRDFGAGGIDAIGRLIGEVSERDRGRPVILACASMGSFICWGVARDAGVVSHLAGLAILGGASDLDFSRSIAYRRRVPVYFTHGGDDPVYPANEQIAFFRSLHETGYPTRLTLFATGSHGTPIRMTDWWRLLNWMLAQGR</sequence>